<reference evidence="2 3" key="3">
    <citation type="journal article" date="2011" name="Nat. Chem. Biol.">
        <title>Reveromycin A biosynthesis uses RevG and RevJ for stereospecific spiroacetal formation.</title>
        <authorList>
            <person name="Takahashi S."/>
            <person name="Toyoda A."/>
            <person name="Sekiyama Y."/>
            <person name="Takagi H."/>
            <person name="Nogawa T."/>
            <person name="Uramoto M."/>
            <person name="Suzuki R."/>
            <person name="Koshino H."/>
            <person name="Kumano T."/>
            <person name="Panthee S."/>
            <person name="Dairi T."/>
            <person name="Ishikawa J."/>
            <person name="Ikeda H."/>
            <person name="Sakaki Y."/>
            <person name="Osada H."/>
        </authorList>
    </citation>
    <scope>NUCLEOTIDE SEQUENCE [LARGE SCALE GENOMIC DNA]</scope>
    <source>
        <strain evidence="2 3">SN-593</strain>
    </source>
</reference>
<dbReference type="Proteomes" id="UP000595703">
    <property type="component" value="Chromosome"/>
</dbReference>
<protein>
    <recommendedName>
        <fullName evidence="4">Asp23/Gls24 family envelope stress response protein</fullName>
    </recommendedName>
</protein>
<dbReference type="EMBL" id="AP018365">
    <property type="protein sequence ID" value="BBA99305.1"/>
    <property type="molecule type" value="Genomic_DNA"/>
</dbReference>
<feature type="compositionally biased region" description="Polar residues" evidence="1">
    <location>
        <begin position="1"/>
        <end position="14"/>
    </location>
</feature>
<reference evidence="2 3" key="2">
    <citation type="journal article" date="2011" name="J. Antibiot.">
        <title>Furaquinocins I and J: novel polyketide isoprenoid hybrid compounds from Streptomyces reveromyceticus SN-593.</title>
        <authorList>
            <person name="Panthee S."/>
            <person name="Takahashi S."/>
            <person name="Takagi H."/>
            <person name="Nogawa T."/>
            <person name="Oowada E."/>
            <person name="Uramoto M."/>
            <person name="Osada H."/>
        </authorList>
    </citation>
    <scope>NUCLEOTIDE SEQUENCE [LARGE SCALE GENOMIC DNA]</scope>
    <source>
        <strain evidence="2 3">SN-593</strain>
    </source>
</reference>
<organism evidence="2 3">
    <name type="scientific">Actinacidiphila reveromycinica</name>
    <dbReference type="NCBI Taxonomy" id="659352"/>
    <lineage>
        <taxon>Bacteria</taxon>
        <taxon>Bacillati</taxon>
        <taxon>Actinomycetota</taxon>
        <taxon>Actinomycetes</taxon>
        <taxon>Kitasatosporales</taxon>
        <taxon>Streptomycetaceae</taxon>
        <taxon>Actinacidiphila</taxon>
    </lineage>
</organism>
<sequence>MAMTNNPGTGSSRPGQAPEPLPEDEQLLCGRMLSEVWESQDNGESDAHTALCPHCSAALSDLDLLGDAIQQLRSDTPPPLDTTSLAERVMDVVRLELRPGRTLPLGEPEEDAWITEATAARVLRAAAESLPGVQAGSCRIAPSLDAFTGPAARTRTGPQTGREPVRVHLEVTFPFAPDLDELADQVRREVFEAADQQLGMPVATVDVRLTDLLGEVPSEGRTR</sequence>
<feature type="region of interest" description="Disordered" evidence="1">
    <location>
        <begin position="1"/>
        <end position="25"/>
    </location>
</feature>
<accession>A0A7U3VQ18</accession>
<proteinExistence type="predicted"/>
<dbReference type="RefSeq" id="WP_202235321.1">
    <property type="nucleotide sequence ID" value="NZ_AP018365.1"/>
</dbReference>
<name>A0A7U3VQ18_9ACTN</name>
<reference evidence="2 3" key="4">
    <citation type="journal article" date="2020" name="Sci. Rep.">
        <title>beta-carboline chemical signals induce reveromycin production through a LuxR family regulator in Streptomyces sp. SN-593.</title>
        <authorList>
            <person name="Panthee S."/>
            <person name="Kito N."/>
            <person name="Hayashi T."/>
            <person name="Shimizu T."/>
            <person name="Ishikawa J."/>
            <person name="Hamamoto H."/>
            <person name="Osada H."/>
            <person name="Takahashi S."/>
        </authorList>
    </citation>
    <scope>NUCLEOTIDE SEQUENCE [LARGE SCALE GENOMIC DNA]</scope>
    <source>
        <strain evidence="2 3">SN-593</strain>
    </source>
</reference>
<evidence type="ECO:0000256" key="1">
    <source>
        <dbReference type="SAM" id="MobiDB-lite"/>
    </source>
</evidence>
<evidence type="ECO:0008006" key="4">
    <source>
        <dbReference type="Google" id="ProtNLM"/>
    </source>
</evidence>
<reference evidence="2 3" key="1">
    <citation type="journal article" date="2010" name="J. Bacteriol.">
        <title>Biochemical characterization of a novel indole prenyltransferase from Streptomyces sp. SN-593.</title>
        <authorList>
            <person name="Takahashi S."/>
            <person name="Takagi H."/>
            <person name="Toyoda A."/>
            <person name="Uramoto M."/>
            <person name="Nogawa T."/>
            <person name="Ueki M."/>
            <person name="Sakaki Y."/>
            <person name="Osada H."/>
        </authorList>
    </citation>
    <scope>NUCLEOTIDE SEQUENCE [LARGE SCALE GENOMIC DNA]</scope>
    <source>
        <strain evidence="2 3">SN-593</strain>
    </source>
</reference>
<evidence type="ECO:0000313" key="2">
    <source>
        <dbReference type="EMBL" id="BBA99305.1"/>
    </source>
</evidence>
<dbReference type="KEGG" id="arev:RVR_5863"/>
<gene>
    <name evidence="2" type="ORF">RVR_5863</name>
</gene>
<dbReference type="AlphaFoldDB" id="A0A7U3VQ18"/>
<keyword evidence="3" id="KW-1185">Reference proteome</keyword>
<evidence type="ECO:0000313" key="3">
    <source>
        <dbReference type="Proteomes" id="UP000595703"/>
    </source>
</evidence>